<feature type="domain" description="Beta-lactamase-related" evidence="1">
    <location>
        <begin position="17"/>
        <end position="259"/>
    </location>
</feature>
<dbReference type="InterPro" id="IPR050491">
    <property type="entry name" value="AmpC-like"/>
</dbReference>
<keyword evidence="3" id="KW-1185">Reference proteome</keyword>
<organism evidence="2 3">
    <name type="scientific">Paralvinella palmiformis</name>
    <dbReference type="NCBI Taxonomy" id="53620"/>
    <lineage>
        <taxon>Eukaryota</taxon>
        <taxon>Metazoa</taxon>
        <taxon>Spiralia</taxon>
        <taxon>Lophotrochozoa</taxon>
        <taxon>Annelida</taxon>
        <taxon>Polychaeta</taxon>
        <taxon>Sedentaria</taxon>
        <taxon>Canalipalpata</taxon>
        <taxon>Terebellida</taxon>
        <taxon>Terebelliformia</taxon>
        <taxon>Alvinellidae</taxon>
        <taxon>Paralvinella</taxon>
    </lineage>
</organism>
<dbReference type="InterPro" id="IPR049511">
    <property type="entry name" value="PGH-like_rpt"/>
</dbReference>
<dbReference type="Pfam" id="PF00144">
    <property type="entry name" value="Beta-lactamase"/>
    <property type="match status" value="1"/>
</dbReference>
<comment type="caution">
    <text evidence="2">The sequence shown here is derived from an EMBL/GenBank/DDBJ whole genome shotgun (WGS) entry which is preliminary data.</text>
</comment>
<dbReference type="Gene3D" id="3.40.710.10">
    <property type="entry name" value="DD-peptidase/beta-lactamase superfamily"/>
    <property type="match status" value="1"/>
</dbReference>
<dbReference type="InterPro" id="IPR012338">
    <property type="entry name" value="Beta-lactam/transpept-like"/>
</dbReference>
<dbReference type="SUPFAM" id="SSF56601">
    <property type="entry name" value="beta-lactamase/transpeptidase-like"/>
    <property type="match status" value="1"/>
</dbReference>
<dbReference type="EMBL" id="JAODUP010000014">
    <property type="protein sequence ID" value="KAK2168790.1"/>
    <property type="molecule type" value="Genomic_DNA"/>
</dbReference>
<feature type="non-terminal residue" evidence="2">
    <location>
        <position position="562"/>
    </location>
</feature>
<evidence type="ECO:0000259" key="1">
    <source>
        <dbReference type="Pfam" id="PF00144"/>
    </source>
</evidence>
<gene>
    <name evidence="2" type="ORF">LSH36_14g07000</name>
</gene>
<dbReference type="Pfam" id="PF17660">
    <property type="entry name" value="BTRD1"/>
    <property type="match status" value="1"/>
</dbReference>
<name>A0AAD9NG45_9ANNE</name>
<reference evidence="2" key="1">
    <citation type="journal article" date="2023" name="Mol. Biol. Evol.">
        <title>Third-Generation Sequencing Reveals the Adaptive Role of the Epigenome in Three Deep-Sea Polychaetes.</title>
        <authorList>
            <person name="Perez M."/>
            <person name="Aroh O."/>
            <person name="Sun Y."/>
            <person name="Lan Y."/>
            <person name="Juniper S.K."/>
            <person name="Young C.R."/>
            <person name="Angers B."/>
            <person name="Qian P.Y."/>
        </authorList>
    </citation>
    <scope>NUCLEOTIDE SEQUENCE</scope>
    <source>
        <strain evidence="2">P08H-3</strain>
    </source>
</reference>
<dbReference type="InterPro" id="IPR001466">
    <property type="entry name" value="Beta-lactam-related"/>
</dbReference>
<evidence type="ECO:0000313" key="3">
    <source>
        <dbReference type="Proteomes" id="UP001208570"/>
    </source>
</evidence>
<accession>A0AAD9NG45</accession>
<dbReference type="PANTHER" id="PTHR46825">
    <property type="entry name" value="D-ALANYL-D-ALANINE-CARBOXYPEPTIDASE/ENDOPEPTIDASE AMPH"/>
    <property type="match status" value="1"/>
</dbReference>
<proteinExistence type="predicted"/>
<dbReference type="Proteomes" id="UP001208570">
    <property type="component" value="Unassembled WGS sequence"/>
</dbReference>
<dbReference type="PANTHER" id="PTHR46825:SF9">
    <property type="entry name" value="BETA-LACTAMASE-RELATED DOMAIN-CONTAINING PROTEIN"/>
    <property type="match status" value="1"/>
</dbReference>
<evidence type="ECO:0000313" key="2">
    <source>
        <dbReference type="EMBL" id="KAK2168790.1"/>
    </source>
</evidence>
<sequence>ILSQYSPTVSGDRRVLRITVRHLLSNSGGWDRDVVGDPVFWKHVGQEMGVPEPVSSDVLIQFMMSQKLQFTPGSKYSYSNLGYLILGRVVEKCSGDSYEVYVQNLLKKLGVVRMQLGKTFKDAAHPDEVEYFASPQYRCVDSIYPGIGKVVAPYGSFAMEAGDADGGWIASPSDLIAIMEALEGLGEKRLLKPDTFKLMLERPSYAKGSCWYGLGLEVSWYRKAWEHGGHLDGATGCLTRHKNGITWAILSNYWPTDTDYTSLVSYGLTKVKGWMRIKTVRVDHADAATLDRKYCVKIKLRKDEFPKFRQIFATRCYRMLWFDAYQVRDEVFINVIWVKDGLKGLCHLDVTAEQLQNTIIGAKLQGYSPIHIDTYVSRAELKTLNLSEAEGFSHLRFAILFVEGLESTVVHHDIPFNDLAARTKELKAQGYYINCQRPYHVNNKCYVAALFVKSISSGHYWPKPQILLHRYQGEFDRQARYGHLPSYLKSYTEGESVYLSAIFSQPGPYLYTAEHDMSKYRVIGDLLLVAQKKFYPLCICGYEVEGGHKFAVVCVKEVPPKK</sequence>
<dbReference type="AlphaFoldDB" id="A0AAD9NG45"/>
<protein>
    <recommendedName>
        <fullName evidence="1">Beta-lactamase-related domain-containing protein</fullName>
    </recommendedName>
</protein>